<dbReference type="EMBL" id="JNBS01004839">
    <property type="protein sequence ID" value="OQR82091.1"/>
    <property type="molecule type" value="Genomic_DNA"/>
</dbReference>
<feature type="domain" description="FYVE-type" evidence="8">
    <location>
        <begin position="195"/>
        <end position="254"/>
    </location>
</feature>
<dbReference type="Proteomes" id="UP000243217">
    <property type="component" value="Unassembled WGS sequence"/>
</dbReference>
<dbReference type="InterPro" id="IPR013083">
    <property type="entry name" value="Znf_RING/FYVE/PHD"/>
</dbReference>
<feature type="non-terminal residue" evidence="9">
    <location>
        <position position="1"/>
    </location>
</feature>
<dbReference type="PANTHER" id="PTHR34496">
    <property type="entry name" value="GLCNAC TRANSFERASE-RELATED"/>
    <property type="match status" value="1"/>
</dbReference>
<keyword evidence="3" id="KW-0862">Zinc</keyword>
<feature type="transmembrane region" description="Helical" evidence="6">
    <location>
        <begin position="1776"/>
        <end position="1796"/>
    </location>
</feature>
<comment type="caution">
    <text evidence="9">The sequence shown here is derived from an EMBL/GenBank/DDBJ whole genome shotgun (WGS) entry which is preliminary data.</text>
</comment>
<evidence type="ECO:0000256" key="4">
    <source>
        <dbReference type="PROSITE-ProRule" id="PRU00175"/>
    </source>
</evidence>
<dbReference type="STRING" id="74557.A0A1V9Y8N7"/>
<dbReference type="InterPro" id="IPR021067">
    <property type="entry name" value="Glycosyltransferase"/>
</dbReference>
<evidence type="ECO:0000313" key="9">
    <source>
        <dbReference type="EMBL" id="OQR82091.1"/>
    </source>
</evidence>
<dbReference type="Gene3D" id="3.30.530.20">
    <property type="match status" value="2"/>
</dbReference>
<keyword evidence="2 4" id="KW-0863">Zinc-finger</keyword>
<keyword evidence="1" id="KW-0479">Metal-binding</keyword>
<dbReference type="GO" id="GO:0008270">
    <property type="term" value="F:zinc ion binding"/>
    <property type="evidence" value="ECO:0007669"/>
    <property type="project" value="UniProtKB-KW"/>
</dbReference>
<feature type="transmembrane region" description="Helical" evidence="6">
    <location>
        <begin position="1258"/>
        <end position="1278"/>
    </location>
</feature>
<dbReference type="Pfam" id="PF01363">
    <property type="entry name" value="FYVE"/>
    <property type="match status" value="2"/>
</dbReference>
<evidence type="ECO:0000259" key="7">
    <source>
        <dbReference type="PROSITE" id="PS50089"/>
    </source>
</evidence>
<organism evidence="9 10">
    <name type="scientific">Thraustotheca clavata</name>
    <dbReference type="NCBI Taxonomy" id="74557"/>
    <lineage>
        <taxon>Eukaryota</taxon>
        <taxon>Sar</taxon>
        <taxon>Stramenopiles</taxon>
        <taxon>Oomycota</taxon>
        <taxon>Saprolegniomycetes</taxon>
        <taxon>Saprolegniales</taxon>
        <taxon>Achlyaceae</taxon>
        <taxon>Thraustotheca</taxon>
    </lineage>
</organism>
<evidence type="ECO:0000256" key="3">
    <source>
        <dbReference type="ARBA" id="ARBA00022833"/>
    </source>
</evidence>
<dbReference type="PROSITE" id="PS50089">
    <property type="entry name" value="ZF_RING_2"/>
    <property type="match status" value="1"/>
</dbReference>
<dbReference type="PROSITE" id="PS00518">
    <property type="entry name" value="ZF_RING_1"/>
    <property type="match status" value="1"/>
</dbReference>
<dbReference type="InterPro" id="IPR017907">
    <property type="entry name" value="Znf_RING_CS"/>
</dbReference>
<dbReference type="OrthoDB" id="76265at2759"/>
<feature type="region of interest" description="Disordered" evidence="5">
    <location>
        <begin position="744"/>
        <end position="765"/>
    </location>
</feature>
<dbReference type="Pfam" id="PF11397">
    <property type="entry name" value="GlcNAc"/>
    <property type="match status" value="3"/>
</dbReference>
<feature type="transmembrane region" description="Helical" evidence="6">
    <location>
        <begin position="1299"/>
        <end position="1320"/>
    </location>
</feature>
<keyword evidence="6" id="KW-0472">Membrane</keyword>
<reference evidence="9 10" key="1">
    <citation type="journal article" date="2014" name="Genome Biol. Evol.">
        <title>The secreted proteins of Achlya hypogyna and Thraustotheca clavata identify the ancestral oomycete secretome and reveal gene acquisitions by horizontal gene transfer.</title>
        <authorList>
            <person name="Misner I."/>
            <person name="Blouin N."/>
            <person name="Leonard G."/>
            <person name="Richards T.A."/>
            <person name="Lane C.E."/>
        </authorList>
    </citation>
    <scope>NUCLEOTIDE SEQUENCE [LARGE SCALE GENOMIC DNA]</scope>
    <source>
        <strain evidence="9 10">ATCC 34112</strain>
    </source>
</reference>
<dbReference type="Gene3D" id="3.30.40.10">
    <property type="entry name" value="Zinc/RING finger domain, C3HC4 (zinc finger)"/>
    <property type="match status" value="2"/>
</dbReference>
<dbReference type="InterPro" id="IPR001841">
    <property type="entry name" value="Znf_RING"/>
</dbReference>
<name>A0A1V9Y8N7_9STRA</name>
<dbReference type="GO" id="GO:0016740">
    <property type="term" value="F:transferase activity"/>
    <property type="evidence" value="ECO:0007669"/>
    <property type="project" value="UniProtKB-KW"/>
</dbReference>
<dbReference type="CDD" id="cd00065">
    <property type="entry name" value="FYVE_like_SF"/>
    <property type="match status" value="2"/>
</dbReference>
<keyword evidence="10" id="KW-1185">Reference proteome</keyword>
<dbReference type="InterPro" id="IPR011011">
    <property type="entry name" value="Znf_FYVE_PHD"/>
</dbReference>
<evidence type="ECO:0000313" key="10">
    <source>
        <dbReference type="Proteomes" id="UP000243217"/>
    </source>
</evidence>
<protein>
    <submittedName>
        <fullName evidence="9">GlcNac transferase</fullName>
    </submittedName>
</protein>
<evidence type="ECO:0000259" key="8">
    <source>
        <dbReference type="PROSITE" id="PS50178"/>
    </source>
</evidence>
<evidence type="ECO:0000256" key="2">
    <source>
        <dbReference type="ARBA" id="ARBA00022771"/>
    </source>
</evidence>
<feature type="domain" description="FYVE-type" evidence="8">
    <location>
        <begin position="644"/>
        <end position="703"/>
    </location>
</feature>
<dbReference type="InterPro" id="IPR000306">
    <property type="entry name" value="Znf_FYVE"/>
</dbReference>
<evidence type="ECO:0000256" key="6">
    <source>
        <dbReference type="SAM" id="Phobius"/>
    </source>
</evidence>
<sequence length="1816" mass="206023">SLVQASMEEIASFFDLDDYEAFATYKSVLGNNILDRQTLYTIRDDKSTLHQCKVIWTATSFPTLMANRDACMIEFHDIVEIVDQITGEPRRGWVRSLHSIEMSCCPSLKTSHGLVRGQLFRSGHVFLETQTSGVMEHFYLIVPQVSGHIPWKILKSMYHRQVSRVLNFEEHFASRRFLKTLETKQLIPITSFQIKEIAKFCAVCTRTFSFFVSKKHCRKCGHVICSACLTDWRFPIKEHIVKLRICRKCFTGALTNAMDDNIVQTTLTLESTGRQLSDSSNNTCEHEVPILDQGMDAIMVPNMTTQKHFEILKLGWRSPVEPLNASFLSELSEDARPTQTRVSLFSIANTNLDNPSSSNSFIMPRHSKDTGGLTLLSKEEEAVTGCRVSHALTASLLCWSQLNSTMALPLPEGYFECPPLTTKQYDAILNLGQAACNDTVQNALNLQKNRVATIVSNKNTNRVAKIYKGNDSIDYTLPAVCAHTIIQASLVEIADFFFMDSSLKLAAYKVVAGQGIVDRQNLYTLERPRAPSKGRPMHKAMHYTGVSWMAISCPTGVMKRDFCFIEFHDRVEVLDPATKRLRRGWVRALHSIDLPACPSLRTSHSLVRGSLIRLLNLEEFLSMQRFSARLDTMDFVDVHHFQDKNNVRDCTICHRKFGWFVSKKHCRQCGCVTCSTCGRNWKLPINGRPVKLRICQNCFCPREPQKNLDDGYEPKLIFTSEAFESHRSIHDAIMDSLRRFDESTLLSQEESSNGDESTYCESPQNSYTAPRISGMSAIDSVVVRSSSFGSYLYSDTSLDSVMAVDETQMAVLDHPELGLIGLSPSTQNEPEDVLSRNLRPPPPFVPENPNIFIGLSVFRDGVRCGYTLYTGFQRAKYPERIRFGVVDQVAPVDPKCIDEYCKLAKIMWPAHECRYKDQITIDERQAIDSRGPTLARHYQQKLVDDTDDFCLQLDGHSVFTKEWDAHLIREWERTGNEMAVLTTYLHDLHDYVMADGTNNPPNQLPHLCTTMRGGSGCVRNIGASMLIDPQRPQMTALYGAGLSFSKCHAERRVPIDPHTLWMFDGEEFLRSSHLWTYGYDLYSPSCAVIYHNYSRVPSRFESIAVNLITKEVEKQMGYSRYQLVLGLPVDGPVNDSELNIYGYGSVRSLEDYLRFAGIDLVMNSDEMTCKQLHWQPYTNPEEVETLVGHGWKMNPENKVPSQTFDTIIAIENMLSVPTIEQVEPLQTPVIRNGIEITNAHPFKVNHRIDSARKSIVPYQLHVLISLVAFLGGIIAYAIHTNQKHKRRQRKFLTKQRQKYKFTIVMKCLGVIAAAALSIVAAKRPQSIAFSWPEGEGKKHYDPDMEPWTQNIPLNLANSELRPPPSRVPDVYDIFVGLSTFRDGVRCGYTLYTGFKRAVNPDRLYFGVVDQVNPGDARCMDEYCKLAKAEWPTEECKYQTHIKIDEHLADDSRGPTYARHFQQKLVGNQEFCLQLDAHSIFTIGWDVGLVKDWKSTGNEMAILSTYLHHCHEGYVKPDGTNNPPDQLPHLCTTMRGGNGCVRTIGASMIQRPEYPQMQALWGAGLSFGKCHAEKRVLIDSHTLWMFDGEEFLRAAHLWTYGYDMYSPSTDGTVIYHNYTSVPARFESVKVDQNLKAEQEKMGINRFKLMVGQPFKGPVDTEEWAKYDFGKVRSFKSFLNFSGITFEEGKSDEHSCKQLHWVPYTAPEEIESLLPGWTMRPKVAPTLAPTAVQVMKVDVLDNGGIPAQENKTPAPTRREKAPNHGIEATISLEQTPTMTGPILFMLLGIVIFAVFMYTNDGMWISTKRYFRLQHKARN</sequence>
<dbReference type="InterPro" id="IPR017455">
    <property type="entry name" value="Znf_FYVE-rel"/>
</dbReference>
<feature type="domain" description="RING-type" evidence="7">
    <location>
        <begin position="201"/>
        <end position="249"/>
    </location>
</feature>
<evidence type="ECO:0000256" key="1">
    <source>
        <dbReference type="ARBA" id="ARBA00022723"/>
    </source>
</evidence>
<gene>
    <name evidence="9" type="ORF">THRCLA_11141</name>
</gene>
<keyword evidence="6" id="KW-1133">Transmembrane helix</keyword>
<keyword evidence="6" id="KW-0812">Transmembrane</keyword>
<dbReference type="PROSITE" id="PS50178">
    <property type="entry name" value="ZF_FYVE"/>
    <property type="match status" value="2"/>
</dbReference>
<proteinExistence type="predicted"/>
<dbReference type="SMART" id="SM00064">
    <property type="entry name" value="FYVE"/>
    <property type="match status" value="2"/>
</dbReference>
<dbReference type="InterPro" id="IPR023393">
    <property type="entry name" value="START-like_dom_sf"/>
</dbReference>
<evidence type="ECO:0000256" key="5">
    <source>
        <dbReference type="SAM" id="MobiDB-lite"/>
    </source>
</evidence>
<accession>A0A1V9Y8N7</accession>
<dbReference type="SUPFAM" id="SSF57903">
    <property type="entry name" value="FYVE/PHD zinc finger"/>
    <property type="match status" value="2"/>
</dbReference>
<dbReference type="PANTHER" id="PTHR34496:SF6">
    <property type="entry name" value="GLYCOSYLTRANSFERASE 2-LIKE DOMAIN-CONTAINING PROTEIN"/>
    <property type="match status" value="1"/>
</dbReference>
<keyword evidence="9" id="KW-0808">Transferase</keyword>